<feature type="domain" description="NusG-like N-terminal" evidence="2">
    <location>
        <begin position="7"/>
        <end position="103"/>
    </location>
</feature>
<dbReference type="GO" id="GO:0006354">
    <property type="term" value="P:DNA-templated transcription elongation"/>
    <property type="evidence" value="ECO:0007669"/>
    <property type="project" value="InterPro"/>
</dbReference>
<keyword evidence="1" id="KW-0804">Transcription</keyword>
<name>A0A9D9DR89_9BACT</name>
<dbReference type="EMBL" id="JADIMZ010000034">
    <property type="protein sequence ID" value="MBO8432168.1"/>
    <property type="molecule type" value="Genomic_DNA"/>
</dbReference>
<dbReference type="NCBIfam" id="NF033644">
    <property type="entry name" value="antiterm_UpxY"/>
    <property type="match status" value="1"/>
</dbReference>
<dbReference type="SUPFAM" id="SSF82679">
    <property type="entry name" value="N-utilization substance G protein NusG, N-terminal domain"/>
    <property type="match status" value="1"/>
</dbReference>
<dbReference type="Gene3D" id="3.30.70.940">
    <property type="entry name" value="NusG, N-terminal domain"/>
    <property type="match status" value="1"/>
</dbReference>
<proteinExistence type="predicted"/>
<gene>
    <name evidence="3" type="ORF">IAB08_02590</name>
</gene>
<dbReference type="InterPro" id="IPR008991">
    <property type="entry name" value="Translation_prot_SH3-like_sf"/>
</dbReference>
<evidence type="ECO:0000313" key="3">
    <source>
        <dbReference type="EMBL" id="MBO8432168.1"/>
    </source>
</evidence>
<dbReference type="Pfam" id="PF02357">
    <property type="entry name" value="NusG"/>
    <property type="match status" value="1"/>
</dbReference>
<organism evidence="3 4">
    <name type="scientific">Candidatus Pullibacteroides excrementavium</name>
    <dbReference type="NCBI Taxonomy" id="2840905"/>
    <lineage>
        <taxon>Bacteria</taxon>
        <taxon>Pseudomonadati</taxon>
        <taxon>Bacteroidota</taxon>
        <taxon>Bacteroidia</taxon>
        <taxon>Bacteroidales</taxon>
        <taxon>Candidatus Pullibacteroides</taxon>
    </lineage>
</organism>
<evidence type="ECO:0000256" key="1">
    <source>
        <dbReference type="ARBA" id="ARBA00023163"/>
    </source>
</evidence>
<reference evidence="3" key="2">
    <citation type="journal article" date="2021" name="PeerJ">
        <title>Extensive microbial diversity within the chicken gut microbiome revealed by metagenomics and culture.</title>
        <authorList>
            <person name="Gilroy R."/>
            <person name="Ravi A."/>
            <person name="Getino M."/>
            <person name="Pursley I."/>
            <person name="Horton D.L."/>
            <person name="Alikhan N.F."/>
            <person name="Baker D."/>
            <person name="Gharbi K."/>
            <person name="Hall N."/>
            <person name="Watson M."/>
            <person name="Adriaenssens E.M."/>
            <person name="Foster-Nyarko E."/>
            <person name="Jarju S."/>
            <person name="Secka A."/>
            <person name="Antonio M."/>
            <person name="Oren A."/>
            <person name="Chaudhuri R.R."/>
            <person name="La Ragione R."/>
            <person name="Hildebrand F."/>
            <person name="Pallen M.J."/>
        </authorList>
    </citation>
    <scope>NUCLEOTIDE SEQUENCE</scope>
    <source>
        <strain evidence="3">2889</strain>
    </source>
</reference>
<dbReference type="CDD" id="cd09895">
    <property type="entry name" value="NGN_SP_UpxY"/>
    <property type="match status" value="1"/>
</dbReference>
<dbReference type="AlphaFoldDB" id="A0A9D9DR89"/>
<accession>A0A9D9DR89</accession>
<dbReference type="SUPFAM" id="SSF50104">
    <property type="entry name" value="Translation proteins SH3-like domain"/>
    <property type="match status" value="1"/>
</dbReference>
<sequence>MDREQEVWFAMRATYRREMKAKQLLESYGIESFVPMRYSDTVRAGRKQKRLVPAIHNLIFVRSSWQRLKEIKPKAPYLQYIIREDEQKQKKALVVPDRQMDDFIRLVQTYSENLVYVEPKPQEWRKGQRVRITDGPFQGQEGEFVRLAGIKGKSVVVSVAGVVAVAITTVPASCVEKIAEAGADARKSKKEKRIQNIR</sequence>
<comment type="caution">
    <text evidence="3">The sequence shown here is derived from an EMBL/GenBank/DDBJ whole genome shotgun (WGS) entry which is preliminary data.</text>
</comment>
<protein>
    <submittedName>
        <fullName evidence="3">UpxY family transcription antiterminator</fullName>
    </submittedName>
</protein>
<dbReference type="Proteomes" id="UP000823612">
    <property type="component" value="Unassembled WGS sequence"/>
</dbReference>
<reference evidence="3" key="1">
    <citation type="submission" date="2020-10" db="EMBL/GenBank/DDBJ databases">
        <authorList>
            <person name="Gilroy R."/>
        </authorList>
    </citation>
    <scope>NUCLEOTIDE SEQUENCE</scope>
    <source>
        <strain evidence="3">2889</strain>
    </source>
</reference>
<dbReference type="InterPro" id="IPR036735">
    <property type="entry name" value="NGN_dom_sf"/>
</dbReference>
<evidence type="ECO:0000259" key="2">
    <source>
        <dbReference type="Pfam" id="PF02357"/>
    </source>
</evidence>
<evidence type="ECO:0000313" key="4">
    <source>
        <dbReference type="Proteomes" id="UP000823612"/>
    </source>
</evidence>
<dbReference type="InterPro" id="IPR006645">
    <property type="entry name" value="NGN-like_dom"/>
</dbReference>